<sequence>MARGPLPGRSTKSPEHYRKAKPATQRHRNGFGKLAPSSKFTYGGTLRKLQQYCAYIGDPLEPLNPPDFLKTATADTLCNFMEWSLNNSAIMKLDVAMNAFTRLQSLYKFEAGHEMDSVTSQTVRDYIEIDMQRACNLVRGISRRPPMGTDDLEYVVKYLWSTDVHRYSLERKRVQLFCFALLAAFTSERPGTIVESSAGGIRGTGEALLYKDIELLKWRNSKPGGAEFSFSVRTNFHFKKGLRYKGEPTIHPLHEDPNDHLGMCPMIPLVAIALADDAFKGGYKTAEEVYSVPVAFAKEMEHLQWKDCVLNKPFFRRIEHGEVTDKACPYACMSDPWRQLIHDSGHPDPVPLYSLRIGCGNALNVSAAPESIQNQVMGHKSNRVFEKHYRTAEVRWDVQSTYRGAVQQKDLVLATGNKLLLRDSRAPTKLTEGREIEILKHPSVMALQDARQCLLKQCQNEYGSLEKAQREGPDGAALWRAHCDAGNKVKNQKRNLRQEVLKGQRATWFSTHHDDSDDPVPLPVRLSLPARAALAEILWKEAYTGKDDVHTDRLLAINLMSQLCSEQEPLNKMTNPPAAKRLASDQMRGLYPMQCRPKTCLFCLNRNRGGRALSTRARLSRHLEKTHYPRLTRGKPFECPHPSCHTTLQHIHHFQTHAVGVHGIEFTKKCGQAVQSKWGNILTI</sequence>
<dbReference type="Pfam" id="PF11917">
    <property type="entry name" value="DUF3435"/>
    <property type="match status" value="1"/>
</dbReference>
<reference evidence="3 4" key="1">
    <citation type="submission" date="2019-09" db="EMBL/GenBank/DDBJ databases">
        <title>The hologenome of the rock-dwelling lichen Lasallia pustulata.</title>
        <authorList>
            <person name="Greshake Tzovaras B."/>
            <person name="Segers F."/>
            <person name="Bicker A."/>
            <person name="Dal Grande F."/>
            <person name="Otte J."/>
            <person name="Hankeln T."/>
            <person name="Schmitt I."/>
            <person name="Ebersberger I."/>
        </authorList>
    </citation>
    <scope>NUCLEOTIDE SEQUENCE [LARGE SCALE GENOMIC DNA]</scope>
    <source>
        <strain evidence="3">A1-1</strain>
    </source>
</reference>
<feature type="region of interest" description="Disordered" evidence="1">
    <location>
        <begin position="1"/>
        <end position="36"/>
    </location>
</feature>
<dbReference type="AlphaFoldDB" id="A0A5M8PY32"/>
<name>A0A5M8PY32_9LECA</name>
<evidence type="ECO:0000259" key="2">
    <source>
        <dbReference type="PROSITE" id="PS00028"/>
    </source>
</evidence>
<dbReference type="PROSITE" id="PS00028">
    <property type="entry name" value="ZINC_FINGER_C2H2_1"/>
    <property type="match status" value="1"/>
</dbReference>
<accession>A0A5M8PY32</accession>
<gene>
    <name evidence="3" type="ORF">FRX48_01401</name>
</gene>
<evidence type="ECO:0000256" key="1">
    <source>
        <dbReference type="SAM" id="MobiDB-lite"/>
    </source>
</evidence>
<protein>
    <recommendedName>
        <fullName evidence="2">C2H2-type domain-containing protein</fullName>
    </recommendedName>
</protein>
<dbReference type="InterPro" id="IPR013087">
    <property type="entry name" value="Znf_C2H2_type"/>
</dbReference>
<feature type="domain" description="C2H2-type" evidence="2">
    <location>
        <begin position="639"/>
        <end position="662"/>
    </location>
</feature>
<dbReference type="OrthoDB" id="5400098at2759"/>
<dbReference type="EMBL" id="VXIT01000002">
    <property type="protein sequence ID" value="KAA6414651.1"/>
    <property type="molecule type" value="Genomic_DNA"/>
</dbReference>
<dbReference type="Proteomes" id="UP000324767">
    <property type="component" value="Unassembled WGS sequence"/>
</dbReference>
<comment type="caution">
    <text evidence="3">The sequence shown here is derived from an EMBL/GenBank/DDBJ whole genome shotgun (WGS) entry which is preliminary data.</text>
</comment>
<evidence type="ECO:0000313" key="3">
    <source>
        <dbReference type="EMBL" id="KAA6414651.1"/>
    </source>
</evidence>
<proteinExistence type="predicted"/>
<dbReference type="InterPro" id="IPR021842">
    <property type="entry name" value="DUF3435"/>
</dbReference>
<dbReference type="PANTHER" id="PTHR37535">
    <property type="entry name" value="FLUG DOMAIN PROTEIN"/>
    <property type="match status" value="1"/>
</dbReference>
<feature type="compositionally biased region" description="Basic residues" evidence="1">
    <location>
        <begin position="18"/>
        <end position="30"/>
    </location>
</feature>
<organism evidence="3 4">
    <name type="scientific">Lasallia pustulata</name>
    <dbReference type="NCBI Taxonomy" id="136370"/>
    <lineage>
        <taxon>Eukaryota</taxon>
        <taxon>Fungi</taxon>
        <taxon>Dikarya</taxon>
        <taxon>Ascomycota</taxon>
        <taxon>Pezizomycotina</taxon>
        <taxon>Lecanoromycetes</taxon>
        <taxon>OSLEUM clade</taxon>
        <taxon>Umbilicariomycetidae</taxon>
        <taxon>Umbilicariales</taxon>
        <taxon>Umbilicariaceae</taxon>
        <taxon>Lasallia</taxon>
    </lineage>
</organism>
<dbReference type="PANTHER" id="PTHR37535:SF3">
    <property type="entry name" value="FLUG DOMAIN-CONTAINING PROTEIN"/>
    <property type="match status" value="1"/>
</dbReference>
<evidence type="ECO:0000313" key="4">
    <source>
        <dbReference type="Proteomes" id="UP000324767"/>
    </source>
</evidence>